<keyword evidence="4" id="KW-0862">Zinc</keyword>
<dbReference type="SMART" id="SM00774">
    <property type="entry name" value="WRKY"/>
    <property type="match status" value="2"/>
</dbReference>
<dbReference type="GO" id="GO:0046872">
    <property type="term" value="F:metal ion binding"/>
    <property type="evidence" value="ECO:0007669"/>
    <property type="project" value="UniProtKB-KW"/>
</dbReference>
<evidence type="ECO:0000256" key="8">
    <source>
        <dbReference type="ARBA" id="ARBA00023242"/>
    </source>
</evidence>
<feature type="compositionally biased region" description="Basic and acidic residues" evidence="10">
    <location>
        <begin position="429"/>
        <end position="444"/>
    </location>
</feature>
<keyword evidence="7" id="KW-0804">Transcription</keyword>
<dbReference type="Proteomes" id="UP001163823">
    <property type="component" value="Chromosome 6"/>
</dbReference>
<dbReference type="PROSITE" id="PS50811">
    <property type="entry name" value="WRKY"/>
    <property type="match status" value="2"/>
</dbReference>
<dbReference type="AlphaFoldDB" id="A0AAD7PRZ7"/>
<comment type="subcellular location">
    <subcellularLocation>
        <location evidence="1">Nucleus</location>
    </subcellularLocation>
</comment>
<evidence type="ECO:0000256" key="1">
    <source>
        <dbReference type="ARBA" id="ARBA00004123"/>
    </source>
</evidence>
<evidence type="ECO:0000256" key="10">
    <source>
        <dbReference type="SAM" id="MobiDB-lite"/>
    </source>
</evidence>
<evidence type="ECO:0000256" key="6">
    <source>
        <dbReference type="ARBA" id="ARBA00023125"/>
    </source>
</evidence>
<dbReference type="GO" id="GO:0043565">
    <property type="term" value="F:sequence-specific DNA binding"/>
    <property type="evidence" value="ECO:0007669"/>
    <property type="project" value="InterPro"/>
</dbReference>
<dbReference type="InterPro" id="IPR036576">
    <property type="entry name" value="WRKY_dom_sf"/>
</dbReference>
<comment type="similarity">
    <text evidence="9">Belongs to the WRKY group I family.</text>
</comment>
<keyword evidence="13" id="KW-1185">Reference proteome</keyword>
<keyword evidence="5" id="KW-0805">Transcription regulation</keyword>
<dbReference type="GO" id="GO:0005634">
    <property type="term" value="C:nucleus"/>
    <property type="evidence" value="ECO:0007669"/>
    <property type="project" value="UniProtKB-SubCell"/>
</dbReference>
<protein>
    <submittedName>
        <fullName evidence="12">WRKY transcription factor</fullName>
    </submittedName>
</protein>
<dbReference type="PANTHER" id="PTHR31221">
    <property type="entry name" value="WRKY TRANSCRIPTION FACTOR PROTEIN 1-RELATED"/>
    <property type="match status" value="1"/>
</dbReference>
<reference evidence="12" key="1">
    <citation type="journal article" date="2023" name="Science">
        <title>Elucidation of the pathway for biosynthesis of saponin adjuvants from the soapbark tree.</title>
        <authorList>
            <person name="Reed J."/>
            <person name="Orme A."/>
            <person name="El-Demerdash A."/>
            <person name="Owen C."/>
            <person name="Martin L.B.B."/>
            <person name="Misra R.C."/>
            <person name="Kikuchi S."/>
            <person name="Rejzek M."/>
            <person name="Martin A.C."/>
            <person name="Harkess A."/>
            <person name="Leebens-Mack J."/>
            <person name="Louveau T."/>
            <person name="Stephenson M.J."/>
            <person name="Osbourn A."/>
        </authorList>
    </citation>
    <scope>NUCLEOTIDE SEQUENCE</scope>
    <source>
        <strain evidence="12">S10</strain>
    </source>
</reference>
<keyword evidence="6" id="KW-0238">DNA-binding</keyword>
<proteinExistence type="inferred from homology"/>
<sequence>MVSSKESANGIPFDKLQQKQSCDGEISVCPQIPDNGVHTSNPEESKSIPSVTPKKEVQAPDATSNSLQSDKNESSCSLLPEKTFLHPLQSGQEGSSLSLIREKVSEDGYNWRKYGQKLVKCNEFIRSYYKCTHPNCQGKKQLERSRNGQLTDTIYFGQHAHPKPHVNVPVAIGFVLEEKPDGPSSTNVEDEASVKHGCTDQQINTLDSLPLSTVSSSNDVQGAYSKSTRPGDEVLEAKRLKKDKGNAKVTLVDKPTGEPRIVAQTLSEVDIVNDGYRWRKYGQKLVKGNPNPRSYYRCSGPGCPVKKHVERASYDPKVVITTYEGQHDHDMPPERTVTHNVAANNHATAYNNDSGTKLEGNAQLNNEVEAKSKEDDTVGFHIVIHPSLGPERTSNEQDQRDGTSTATKESDTVDLDIILNSSSGVPCRSNEHPNDEVRNGSEER</sequence>
<evidence type="ECO:0000256" key="5">
    <source>
        <dbReference type="ARBA" id="ARBA00023015"/>
    </source>
</evidence>
<evidence type="ECO:0000256" key="9">
    <source>
        <dbReference type="ARBA" id="ARBA00061157"/>
    </source>
</evidence>
<dbReference type="FunFam" id="2.20.25.80:FF:000006">
    <property type="entry name" value="WRKY transcription factor"/>
    <property type="match status" value="1"/>
</dbReference>
<dbReference type="PANTHER" id="PTHR31221:SF125">
    <property type="entry name" value="WRKY TRANSCRIPTION FACTOR 1"/>
    <property type="match status" value="1"/>
</dbReference>
<feature type="compositionally biased region" description="Polar residues" evidence="10">
    <location>
        <begin position="61"/>
        <end position="74"/>
    </location>
</feature>
<gene>
    <name evidence="12" type="ORF">O6P43_014490</name>
</gene>
<dbReference type="GO" id="GO:0003700">
    <property type="term" value="F:DNA-binding transcription factor activity"/>
    <property type="evidence" value="ECO:0007669"/>
    <property type="project" value="InterPro"/>
</dbReference>
<feature type="region of interest" description="Disordered" evidence="10">
    <location>
        <begin position="385"/>
        <end position="444"/>
    </location>
</feature>
<evidence type="ECO:0000313" key="13">
    <source>
        <dbReference type="Proteomes" id="UP001163823"/>
    </source>
</evidence>
<evidence type="ECO:0000256" key="4">
    <source>
        <dbReference type="ARBA" id="ARBA00022833"/>
    </source>
</evidence>
<evidence type="ECO:0000259" key="11">
    <source>
        <dbReference type="PROSITE" id="PS50811"/>
    </source>
</evidence>
<evidence type="ECO:0000256" key="7">
    <source>
        <dbReference type="ARBA" id="ARBA00023163"/>
    </source>
</evidence>
<dbReference type="InterPro" id="IPR044810">
    <property type="entry name" value="WRKY_plant"/>
</dbReference>
<organism evidence="12 13">
    <name type="scientific">Quillaja saponaria</name>
    <name type="common">Soap bark tree</name>
    <dbReference type="NCBI Taxonomy" id="32244"/>
    <lineage>
        <taxon>Eukaryota</taxon>
        <taxon>Viridiplantae</taxon>
        <taxon>Streptophyta</taxon>
        <taxon>Embryophyta</taxon>
        <taxon>Tracheophyta</taxon>
        <taxon>Spermatophyta</taxon>
        <taxon>Magnoliopsida</taxon>
        <taxon>eudicotyledons</taxon>
        <taxon>Gunneridae</taxon>
        <taxon>Pentapetalae</taxon>
        <taxon>rosids</taxon>
        <taxon>fabids</taxon>
        <taxon>Fabales</taxon>
        <taxon>Quillajaceae</taxon>
        <taxon>Quillaja</taxon>
    </lineage>
</organism>
<dbReference type="InterPro" id="IPR003657">
    <property type="entry name" value="WRKY_dom"/>
</dbReference>
<dbReference type="Pfam" id="PF03106">
    <property type="entry name" value="WRKY"/>
    <property type="match status" value="2"/>
</dbReference>
<keyword evidence="8" id="KW-0539">Nucleus</keyword>
<dbReference type="FunFam" id="2.20.25.80:FF:000003">
    <property type="entry name" value="WRKY transcription factor 57"/>
    <property type="match status" value="1"/>
</dbReference>
<evidence type="ECO:0000313" key="12">
    <source>
        <dbReference type="EMBL" id="KAJ7964725.1"/>
    </source>
</evidence>
<evidence type="ECO:0000256" key="3">
    <source>
        <dbReference type="ARBA" id="ARBA00022737"/>
    </source>
</evidence>
<dbReference type="SUPFAM" id="SSF118290">
    <property type="entry name" value="WRKY DNA-binding domain"/>
    <property type="match status" value="2"/>
</dbReference>
<keyword evidence="3" id="KW-0677">Repeat</keyword>
<dbReference type="Gene3D" id="2.20.25.80">
    <property type="entry name" value="WRKY domain"/>
    <property type="match status" value="2"/>
</dbReference>
<name>A0AAD7PRZ7_QUISA</name>
<keyword evidence="2" id="KW-0479">Metal-binding</keyword>
<evidence type="ECO:0000256" key="2">
    <source>
        <dbReference type="ARBA" id="ARBA00022723"/>
    </source>
</evidence>
<dbReference type="EMBL" id="JARAOO010000006">
    <property type="protein sequence ID" value="KAJ7964725.1"/>
    <property type="molecule type" value="Genomic_DNA"/>
</dbReference>
<accession>A0AAD7PRZ7</accession>
<comment type="caution">
    <text evidence="12">The sequence shown here is derived from an EMBL/GenBank/DDBJ whole genome shotgun (WGS) entry which is preliminary data.</text>
</comment>
<feature type="domain" description="WRKY" evidence="11">
    <location>
        <begin position="267"/>
        <end position="332"/>
    </location>
</feature>
<feature type="region of interest" description="Disordered" evidence="10">
    <location>
        <begin position="1"/>
        <end position="74"/>
    </location>
</feature>
<feature type="domain" description="WRKY" evidence="11">
    <location>
        <begin position="100"/>
        <end position="164"/>
    </location>
</feature>